<dbReference type="InterPro" id="IPR006541">
    <property type="entry name" value="Bacteriocin_ass"/>
</dbReference>
<proteinExistence type="predicted"/>
<feature type="chain" id="PRO_5043381237" description="Bacteriocin-associated integral membrane protein" evidence="2">
    <location>
        <begin position="25"/>
        <end position="671"/>
    </location>
</feature>
<dbReference type="EMBL" id="AP026802">
    <property type="protein sequence ID" value="BDR58796.1"/>
    <property type="molecule type" value="Genomic_DNA"/>
</dbReference>
<evidence type="ECO:0000256" key="2">
    <source>
        <dbReference type="SAM" id="SignalP"/>
    </source>
</evidence>
<reference evidence="3 4" key="1">
    <citation type="journal article" date="2023" name="Microbiol. Spectr.">
        <title>Symbiosis of Carpenter Bees with Uncharacterized Lactic Acid Bacteria Showing NAD Auxotrophy.</title>
        <authorList>
            <person name="Kawasaki S."/>
            <person name="Ozawa K."/>
            <person name="Mori T."/>
            <person name="Yamamoto A."/>
            <person name="Ito M."/>
            <person name="Ohkuma M."/>
            <person name="Sakamoto M."/>
            <person name="Matsutani M."/>
        </authorList>
    </citation>
    <scope>NUCLEOTIDE SEQUENCE [LARGE SCALE GENOMIC DNA]</scope>
    <source>
        <strain evidence="3 4">XA3</strain>
    </source>
</reference>
<dbReference type="AlphaFoldDB" id="A0AAU9D8S6"/>
<dbReference type="RefSeq" id="WP_317634628.1">
    <property type="nucleotide sequence ID" value="NZ_AP026802.1"/>
</dbReference>
<keyword evidence="1" id="KW-0812">Transmembrane</keyword>
<keyword evidence="2" id="KW-0732">Signal</keyword>
<feature type="transmembrane region" description="Helical" evidence="1">
    <location>
        <begin position="636"/>
        <end position="654"/>
    </location>
</feature>
<feature type="transmembrane region" description="Helical" evidence="1">
    <location>
        <begin position="208"/>
        <end position="227"/>
    </location>
</feature>
<feature type="transmembrane region" description="Helical" evidence="1">
    <location>
        <begin position="281"/>
        <end position="300"/>
    </location>
</feature>
<evidence type="ECO:0000313" key="4">
    <source>
        <dbReference type="Proteomes" id="UP001321861"/>
    </source>
</evidence>
<sequence>MKKIFLVFSSAVVLLFLAFSLQQKKEHLNSVSYPSVDIINPDPKKEQVDRAKFERELNEFASVHHILIAKGVLVGSKTEADLYTYMTYGEGKIPQELKQANKSDAKASDVTSGYLIVRGNLDSQLLVNKFRELGYNAVSFEKISFLRSFIVLLNETAVLCVLIFLLTFSGLSLIYRIKDLRFAGIRLVAGESLLTVTLRPVIADFKTITLINGGMWLVGLLVLGFNHSLQFNFALLLAFGAILYAALLLFISLAFSIIYLFSLHNSKLMSLINGRLPLKRILGVMLLAQFIAIVTVGFTVKQFSTDYASYEEMNQAQNKWQAAKDRYLTTYSWAAGGVKKTEADKTDQLCYDFLNEAVNQQDALLCENRNTKNLPSFLRDKVDAAEYGPDGNAIYVTPNYLIKQNVEISSELKERLQHLKPGEFGLLFPEKLKGQEQELTQAFLKSWNSLFDESKYQGSSFEVVKGYLANNQKRFYYNSGLDSMTTTQFIKDPIIVVWTPTSTRSTPGSNMYWAATLSSRIAFKDYDSTIKLLKKYKLYKYMGLVESGLARYQRTSNELKTRLISLLIGSALSIVTSIFMFTLMNLLYFEEFRREIFIKRIAGLSFTEIHFNYLLAQLATLMVASIAGFWLTKDLAIITGTTVLFLGIGAVLTYRQFKHEDEIAATVMKGQ</sequence>
<dbReference type="Proteomes" id="UP001321861">
    <property type="component" value="Chromosome"/>
</dbReference>
<feature type="transmembrane region" description="Helical" evidence="1">
    <location>
        <begin position="610"/>
        <end position="630"/>
    </location>
</feature>
<dbReference type="Pfam" id="PF07242">
    <property type="entry name" value="DUF1430"/>
    <property type="match status" value="1"/>
</dbReference>
<protein>
    <recommendedName>
        <fullName evidence="5">Bacteriocin-associated integral membrane protein</fullName>
    </recommendedName>
</protein>
<feature type="transmembrane region" description="Helical" evidence="1">
    <location>
        <begin position="233"/>
        <end position="261"/>
    </location>
</feature>
<feature type="transmembrane region" description="Helical" evidence="1">
    <location>
        <begin position="156"/>
        <end position="177"/>
    </location>
</feature>
<keyword evidence="4" id="KW-1185">Reference proteome</keyword>
<evidence type="ECO:0000313" key="3">
    <source>
        <dbReference type="EMBL" id="BDR58796.1"/>
    </source>
</evidence>
<feature type="transmembrane region" description="Helical" evidence="1">
    <location>
        <begin position="563"/>
        <end position="589"/>
    </location>
</feature>
<evidence type="ECO:0000256" key="1">
    <source>
        <dbReference type="SAM" id="Phobius"/>
    </source>
</evidence>
<evidence type="ECO:0008006" key="5">
    <source>
        <dbReference type="Google" id="ProtNLM"/>
    </source>
</evidence>
<organism evidence="3 4">
    <name type="scientific">Xylocopilactobacillus apicola</name>
    <dbReference type="NCBI Taxonomy" id="2932184"/>
    <lineage>
        <taxon>Bacteria</taxon>
        <taxon>Bacillati</taxon>
        <taxon>Bacillota</taxon>
        <taxon>Bacilli</taxon>
        <taxon>Lactobacillales</taxon>
        <taxon>Lactobacillaceae</taxon>
        <taxon>Xylocopilactobacillus</taxon>
    </lineage>
</organism>
<accession>A0AAU9D8S6</accession>
<gene>
    <name evidence="3" type="ORF">XA3_12370</name>
</gene>
<dbReference type="NCBIfam" id="TIGR01654">
    <property type="entry name" value="bact_immun_7tm"/>
    <property type="match status" value="1"/>
</dbReference>
<dbReference type="KEGG" id="xap:XA3_12370"/>
<keyword evidence="1" id="KW-0472">Membrane</keyword>
<feature type="signal peptide" evidence="2">
    <location>
        <begin position="1"/>
        <end position="24"/>
    </location>
</feature>
<keyword evidence="1" id="KW-1133">Transmembrane helix</keyword>
<name>A0AAU9D8S6_9LACO</name>